<evidence type="ECO:0000313" key="4">
    <source>
        <dbReference type="Proteomes" id="UP000009046"/>
    </source>
</evidence>
<accession>E0VJ74</accession>
<dbReference type="RefSeq" id="XP_002426168.1">
    <property type="nucleotide sequence ID" value="XM_002426123.1"/>
</dbReference>
<dbReference type="GeneID" id="8230702"/>
<dbReference type="CTD" id="8230702"/>
<evidence type="ECO:0000313" key="3">
    <source>
        <dbReference type="EnsemblMetazoa" id="PHUM239250-PA"/>
    </source>
</evidence>
<sequence>MLLTMRRTEEPDKRGVRIKEEEEEVEQEEQVEVETKEYYKLDKPEGSVLWKEEIDETIFTCEPSDNETEFEKRKLFGKKIYVRQFGIDEERQENEYVDITQVQQLLLDSATSSGKVASIKNRTGERQDCQQQQQQQFDTANRFLTSTEESKILTNKIIHRPHSQPSCSSFPNSQQPYYRPPQDRYYPHPLKQPDYYVGKFQNYQDQSLKPRMLAESIPSNPHLQPPAPQTGGHSPNVEELFALWFGSAPGNTEWKMLGCYQK</sequence>
<organism>
    <name type="scientific">Pediculus humanus subsp. corporis</name>
    <name type="common">Body louse</name>
    <dbReference type="NCBI Taxonomy" id="121224"/>
    <lineage>
        <taxon>Eukaryota</taxon>
        <taxon>Metazoa</taxon>
        <taxon>Ecdysozoa</taxon>
        <taxon>Arthropoda</taxon>
        <taxon>Hexapoda</taxon>
        <taxon>Insecta</taxon>
        <taxon>Pterygota</taxon>
        <taxon>Neoptera</taxon>
        <taxon>Paraneoptera</taxon>
        <taxon>Psocodea</taxon>
        <taxon>Troctomorpha</taxon>
        <taxon>Phthiraptera</taxon>
        <taxon>Anoplura</taxon>
        <taxon>Pediculidae</taxon>
        <taxon>Pediculus</taxon>
    </lineage>
</organism>
<dbReference type="KEGG" id="phu:Phum_PHUM239250"/>
<evidence type="ECO:0000256" key="1">
    <source>
        <dbReference type="SAM" id="MobiDB-lite"/>
    </source>
</evidence>
<feature type="compositionally biased region" description="Polar residues" evidence="1">
    <location>
        <begin position="163"/>
        <end position="173"/>
    </location>
</feature>
<reference evidence="2" key="1">
    <citation type="submission" date="2007-04" db="EMBL/GenBank/DDBJ databases">
        <title>Annotation of Pediculus humanus corporis strain USDA.</title>
        <authorList>
            <person name="Kirkness E."/>
            <person name="Hannick L."/>
            <person name="Hass B."/>
            <person name="Bruggner R."/>
            <person name="Lawson D."/>
            <person name="Bidwell S."/>
            <person name="Joardar V."/>
            <person name="Caler E."/>
            <person name="Walenz B."/>
            <person name="Inman J."/>
            <person name="Schobel S."/>
            <person name="Galinsky K."/>
            <person name="Amedeo P."/>
            <person name="Strausberg R."/>
        </authorList>
    </citation>
    <scope>NUCLEOTIDE SEQUENCE</scope>
    <source>
        <strain evidence="2">USDA</strain>
    </source>
</reference>
<dbReference type="HOGENOM" id="CLU_1062854_0_0_1"/>
<feature type="region of interest" description="Disordered" evidence="1">
    <location>
        <begin position="161"/>
        <end position="191"/>
    </location>
</feature>
<dbReference type="AlphaFoldDB" id="E0VJ74"/>
<dbReference type="VEuPathDB" id="VectorBase:PHUM239250"/>
<name>E0VJ74_PEDHC</name>
<dbReference type="EMBL" id="DS235219">
    <property type="protein sequence ID" value="EEB13430.1"/>
    <property type="molecule type" value="Genomic_DNA"/>
</dbReference>
<dbReference type="EMBL" id="AAZO01002774">
    <property type="status" value="NOT_ANNOTATED_CDS"/>
    <property type="molecule type" value="Genomic_DNA"/>
</dbReference>
<dbReference type="Proteomes" id="UP000009046">
    <property type="component" value="Unassembled WGS sequence"/>
</dbReference>
<feature type="compositionally biased region" description="Basic and acidic residues" evidence="1">
    <location>
        <begin position="1"/>
        <end position="20"/>
    </location>
</feature>
<evidence type="ECO:0000313" key="2">
    <source>
        <dbReference type="EMBL" id="EEB13430.1"/>
    </source>
</evidence>
<protein>
    <submittedName>
        <fullName evidence="2 3">Uncharacterized protein</fullName>
    </submittedName>
</protein>
<keyword evidence="4" id="KW-1185">Reference proteome</keyword>
<feature type="region of interest" description="Disordered" evidence="1">
    <location>
        <begin position="1"/>
        <end position="30"/>
    </location>
</feature>
<dbReference type="EnsemblMetazoa" id="PHUM239250-RA">
    <property type="protein sequence ID" value="PHUM239250-PA"/>
    <property type="gene ID" value="PHUM239250"/>
</dbReference>
<reference evidence="3" key="3">
    <citation type="submission" date="2021-02" db="UniProtKB">
        <authorList>
            <consortium name="EnsemblMetazoa"/>
        </authorList>
    </citation>
    <scope>IDENTIFICATION</scope>
    <source>
        <strain evidence="3">USDA</strain>
    </source>
</reference>
<gene>
    <name evidence="3" type="primary">8230702</name>
    <name evidence="2" type="ORF">Phum_PHUM239250</name>
</gene>
<dbReference type="InParanoid" id="E0VJ74"/>
<reference evidence="2" key="2">
    <citation type="submission" date="2007-04" db="EMBL/GenBank/DDBJ databases">
        <title>The genome of the human body louse.</title>
        <authorList>
            <consortium name="The Human Body Louse Genome Consortium"/>
            <person name="Kirkness E."/>
            <person name="Walenz B."/>
            <person name="Hass B."/>
            <person name="Bruggner R."/>
            <person name="Strausberg R."/>
        </authorList>
    </citation>
    <scope>NUCLEOTIDE SEQUENCE</scope>
    <source>
        <strain evidence="2">USDA</strain>
    </source>
</reference>
<proteinExistence type="predicted"/>
<feature type="compositionally biased region" description="Acidic residues" evidence="1">
    <location>
        <begin position="21"/>
        <end position="30"/>
    </location>
</feature>